<evidence type="ECO:0000256" key="6">
    <source>
        <dbReference type="ARBA" id="ARBA00023065"/>
    </source>
</evidence>
<dbReference type="PROSITE" id="PS51202">
    <property type="entry name" value="RCK_C"/>
    <property type="match status" value="2"/>
</dbReference>
<evidence type="ECO:0000313" key="12">
    <source>
        <dbReference type="Proteomes" id="UP000829504"/>
    </source>
</evidence>
<protein>
    <recommendedName>
        <fullName evidence="1">Trk system potassium uptake protein TrkA</fullName>
    </recommendedName>
</protein>
<keyword evidence="6" id="KW-0406">Ion transport</keyword>
<dbReference type="EMBL" id="JUFZ01000104">
    <property type="protein sequence ID" value="KIC06431.1"/>
    <property type="molecule type" value="Genomic_DNA"/>
</dbReference>
<dbReference type="Pfam" id="PF02254">
    <property type="entry name" value="TrkA_N"/>
    <property type="match status" value="2"/>
</dbReference>
<keyword evidence="12" id="KW-1185">Reference proteome</keyword>
<sequence>MKILILGSGQVGSTVAQNLASVSSNDVTVIDIDEKALQHIGSRLDVQTILGNGASPFILEQAGAADSDLLLALTRSDETNIVACKIAADLFNIPSRIARVRSSEYLEYPYPENDDTENGSLTVFDITETISPEQLVTEQLVGLLSYTSALQVLRFAGDKVRMVIVQARKGGLLVNREIADINQHLPEGADCQICAIYRNNRLIVPTPQTVIIEGDEVLFAADISSVNIIMRELRPKEARTRRIMIAGGGNIGYRLAKQLESKYDIKIVEHNPRRAEWLAENLDNTLVLQGSATDETLLDEEYIDEIDVFCALTNDDENNIMSSLLAKNLGAKRVVTIVNRSSYVDLLEGNKIDIVVSPHLITIGSILAHIRRGDIVAVHPLRRGTAEAIEVVVHGDKNTSAIVGRRISGIKWPGDCYIAAIVRAETGEVIMGHHTDTIVQDGDHIIFFVSRRRVLPELEKLIQVKMGFFG</sequence>
<dbReference type="PANTHER" id="PTHR43833:SF5">
    <property type="entry name" value="TRK SYSTEM POTASSIUM UPTAKE PROTEIN TRKA"/>
    <property type="match status" value="1"/>
</dbReference>
<evidence type="ECO:0000256" key="1">
    <source>
        <dbReference type="ARBA" id="ARBA00017378"/>
    </source>
</evidence>
<dbReference type="PATRIC" id="fig|1056807.3.peg.2079"/>
<dbReference type="NCBIfam" id="NF007032">
    <property type="entry name" value="PRK09496.1-4"/>
    <property type="match status" value="1"/>
</dbReference>
<accession>A0A0C1GLT0</accession>
<evidence type="ECO:0000259" key="7">
    <source>
        <dbReference type="PROSITE" id="PS51201"/>
    </source>
</evidence>
<keyword evidence="3" id="KW-0633">Potassium transport</keyword>
<dbReference type="PANTHER" id="PTHR43833">
    <property type="entry name" value="POTASSIUM CHANNEL PROTEIN 2-RELATED-RELATED"/>
    <property type="match status" value="1"/>
</dbReference>
<evidence type="ECO:0000256" key="2">
    <source>
        <dbReference type="ARBA" id="ARBA00022448"/>
    </source>
</evidence>
<dbReference type="InterPro" id="IPR003148">
    <property type="entry name" value="RCK_N"/>
</dbReference>
<evidence type="ECO:0000256" key="3">
    <source>
        <dbReference type="ARBA" id="ARBA00022538"/>
    </source>
</evidence>
<proteinExistence type="predicted"/>
<dbReference type="InterPro" id="IPR036291">
    <property type="entry name" value="NAD(P)-bd_dom_sf"/>
</dbReference>
<dbReference type="GO" id="GO:0005886">
    <property type="term" value="C:plasma membrane"/>
    <property type="evidence" value="ECO:0007669"/>
    <property type="project" value="InterPro"/>
</dbReference>
<feature type="domain" description="RCK N-terminal" evidence="7">
    <location>
        <begin position="240"/>
        <end position="356"/>
    </location>
</feature>
<evidence type="ECO:0000256" key="5">
    <source>
        <dbReference type="ARBA" id="ARBA00023027"/>
    </source>
</evidence>
<dbReference type="GO" id="GO:0015079">
    <property type="term" value="F:potassium ion transmembrane transporter activity"/>
    <property type="evidence" value="ECO:0007669"/>
    <property type="project" value="InterPro"/>
</dbReference>
<dbReference type="SUPFAM" id="SSF116726">
    <property type="entry name" value="TrkA C-terminal domain-like"/>
    <property type="match status" value="2"/>
</dbReference>
<keyword evidence="4" id="KW-0630">Potassium</keyword>
<gene>
    <name evidence="10" type="primary">trkA</name>
    <name evidence="9" type="ORF">MCC93_21680</name>
    <name evidence="10" type="ORF">MON37_02410</name>
</gene>
<evidence type="ECO:0000313" key="9">
    <source>
        <dbReference type="EMBL" id="KIC06431.1"/>
    </source>
</evidence>
<dbReference type="Proteomes" id="UP000829504">
    <property type="component" value="Chromosome"/>
</dbReference>
<dbReference type="Proteomes" id="UP000031390">
    <property type="component" value="Unassembled WGS sequence"/>
</dbReference>
<evidence type="ECO:0000313" key="10">
    <source>
        <dbReference type="EMBL" id="UNV88467.1"/>
    </source>
</evidence>
<feature type="domain" description="RCK N-terminal" evidence="7">
    <location>
        <begin position="1"/>
        <end position="117"/>
    </location>
</feature>
<keyword evidence="5" id="KW-0520">NAD</keyword>
<evidence type="ECO:0000256" key="4">
    <source>
        <dbReference type="ARBA" id="ARBA00022958"/>
    </source>
</evidence>
<organism evidence="9 11">
    <name type="scientific">Morococcus cerebrosus</name>
    <dbReference type="NCBI Taxonomy" id="1056807"/>
    <lineage>
        <taxon>Bacteria</taxon>
        <taxon>Pseudomonadati</taxon>
        <taxon>Pseudomonadota</taxon>
        <taxon>Betaproteobacteria</taxon>
        <taxon>Neisseriales</taxon>
        <taxon>Neisseriaceae</taxon>
        <taxon>Morococcus</taxon>
    </lineage>
</organism>
<dbReference type="InterPro" id="IPR006036">
    <property type="entry name" value="K_uptake_TrkA"/>
</dbReference>
<dbReference type="NCBIfam" id="NF007039">
    <property type="entry name" value="PRK09496.3-2"/>
    <property type="match status" value="1"/>
</dbReference>
<dbReference type="Gene3D" id="3.30.70.1450">
    <property type="entry name" value="Regulator of K+ conductance, C-terminal domain"/>
    <property type="match status" value="2"/>
</dbReference>
<feature type="domain" description="RCK C-terminal" evidence="8">
    <location>
        <begin position="150"/>
        <end position="235"/>
    </location>
</feature>
<dbReference type="InterPro" id="IPR036721">
    <property type="entry name" value="RCK_C_sf"/>
</dbReference>
<dbReference type="EMBL" id="CP094242">
    <property type="protein sequence ID" value="UNV88467.1"/>
    <property type="molecule type" value="Genomic_DNA"/>
</dbReference>
<feature type="domain" description="RCK C-terminal" evidence="8">
    <location>
        <begin position="376"/>
        <end position="464"/>
    </location>
</feature>
<dbReference type="InterPro" id="IPR050721">
    <property type="entry name" value="Trk_Ktr_HKT_K-transport"/>
</dbReference>
<dbReference type="NCBIfam" id="NF007030">
    <property type="entry name" value="PRK09496.1-1"/>
    <property type="match status" value="1"/>
</dbReference>
<keyword evidence="2" id="KW-0813">Transport</keyword>
<dbReference type="FunFam" id="3.40.50.720:FF:000042">
    <property type="entry name" value="Trk system potassium transporter TrkA"/>
    <property type="match status" value="1"/>
</dbReference>
<dbReference type="SUPFAM" id="SSF51735">
    <property type="entry name" value="NAD(P)-binding Rossmann-fold domains"/>
    <property type="match status" value="2"/>
</dbReference>
<dbReference type="RefSeq" id="WP_003762926.1">
    <property type="nucleotide sequence ID" value="NZ_CP094242.1"/>
</dbReference>
<dbReference type="InterPro" id="IPR006037">
    <property type="entry name" value="RCK_C"/>
</dbReference>
<dbReference type="AlphaFoldDB" id="A0A0C1GLT0"/>
<dbReference type="Pfam" id="PF02080">
    <property type="entry name" value="TrkA_C"/>
    <property type="match status" value="2"/>
</dbReference>
<reference evidence="10 12" key="2">
    <citation type="submission" date="2022-03" db="EMBL/GenBank/DDBJ databases">
        <title>Genome sequencing of Morococcus cerebrosus.</title>
        <authorList>
            <person name="Baek M.-G."/>
            <person name="Yi H."/>
        </authorList>
    </citation>
    <scope>NUCLEOTIDE SEQUENCE [LARGE SCALE GENOMIC DNA]</scope>
    <source>
        <strain evidence="10 12">CIP 81.93</strain>
    </source>
</reference>
<evidence type="ECO:0000259" key="8">
    <source>
        <dbReference type="PROSITE" id="PS51202"/>
    </source>
</evidence>
<dbReference type="NCBIfam" id="NF007031">
    <property type="entry name" value="PRK09496.1-2"/>
    <property type="match status" value="1"/>
</dbReference>
<name>A0A0C1GLT0_9NEIS</name>
<dbReference type="PROSITE" id="PS51201">
    <property type="entry name" value="RCK_N"/>
    <property type="match status" value="2"/>
</dbReference>
<dbReference type="Gene3D" id="3.40.50.720">
    <property type="entry name" value="NAD(P)-binding Rossmann-like Domain"/>
    <property type="match status" value="2"/>
</dbReference>
<reference evidence="9 11" key="1">
    <citation type="submission" date="2014-12" db="EMBL/GenBank/DDBJ databases">
        <title>Genome sequence of Morococcus cerebrosus.</title>
        <authorList>
            <person name="Shin S.-K."/>
            <person name="Yi H."/>
        </authorList>
    </citation>
    <scope>NUCLEOTIDE SEQUENCE [LARGE SCALE GENOMIC DNA]</scope>
    <source>
        <strain evidence="9 11">CIP 81.93</strain>
    </source>
</reference>
<dbReference type="PRINTS" id="PR00335">
    <property type="entry name" value="KUPTAKETRKA"/>
</dbReference>
<evidence type="ECO:0000313" key="11">
    <source>
        <dbReference type="Proteomes" id="UP000031390"/>
    </source>
</evidence>
<dbReference type="GeneID" id="64350903"/>